<dbReference type="Proteomes" id="UP000054843">
    <property type="component" value="Unassembled WGS sequence"/>
</dbReference>
<accession>A0A0V1NA71</accession>
<proteinExistence type="predicted"/>
<evidence type="ECO:0000313" key="2">
    <source>
        <dbReference type="EMBL" id="KRZ80932.1"/>
    </source>
</evidence>
<feature type="compositionally biased region" description="Basic and acidic residues" evidence="1">
    <location>
        <begin position="7"/>
        <end position="19"/>
    </location>
</feature>
<dbReference type="AlphaFoldDB" id="A0A0V1NA71"/>
<comment type="caution">
    <text evidence="2">The sequence shown here is derived from an EMBL/GenBank/DDBJ whole genome shotgun (WGS) entry which is preliminary data.</text>
</comment>
<gene>
    <name evidence="2" type="ORF">T10_4296</name>
</gene>
<organism evidence="2 3">
    <name type="scientific">Trichinella papuae</name>
    <dbReference type="NCBI Taxonomy" id="268474"/>
    <lineage>
        <taxon>Eukaryota</taxon>
        <taxon>Metazoa</taxon>
        <taxon>Ecdysozoa</taxon>
        <taxon>Nematoda</taxon>
        <taxon>Enoplea</taxon>
        <taxon>Dorylaimia</taxon>
        <taxon>Trichinellida</taxon>
        <taxon>Trichinellidae</taxon>
        <taxon>Trichinella</taxon>
    </lineage>
</organism>
<sequence>MSNCLKSQRDQGSRFERGEASTGNGGKEERPESRESLLFLRETAQSFAVPKFATGELTEETGDGNPNRLCLVCPEQDTFQQSVNIYTRGGDRLWVRKVPSLQWNQRALKQSRRFPLSQETHTVASHVNLTVKDQHMSNRLQTIRGRAYGAQGSGKVVTCCWTQRQNAPSLGRIQQLHWAWLGWFSQYR</sequence>
<evidence type="ECO:0000256" key="1">
    <source>
        <dbReference type="SAM" id="MobiDB-lite"/>
    </source>
</evidence>
<feature type="region of interest" description="Disordered" evidence="1">
    <location>
        <begin position="1"/>
        <end position="34"/>
    </location>
</feature>
<dbReference type="EMBL" id="JYDO01000001">
    <property type="protein sequence ID" value="KRZ80932.1"/>
    <property type="molecule type" value="Genomic_DNA"/>
</dbReference>
<name>A0A0V1NA71_9BILA</name>
<keyword evidence="3" id="KW-1185">Reference proteome</keyword>
<evidence type="ECO:0000313" key="3">
    <source>
        <dbReference type="Proteomes" id="UP000054843"/>
    </source>
</evidence>
<reference evidence="2 3" key="1">
    <citation type="submission" date="2015-01" db="EMBL/GenBank/DDBJ databases">
        <title>Evolution of Trichinella species and genotypes.</title>
        <authorList>
            <person name="Korhonen P.K."/>
            <person name="Edoardo P."/>
            <person name="Giuseppe L.R."/>
            <person name="Gasser R.B."/>
        </authorList>
    </citation>
    <scope>NUCLEOTIDE SEQUENCE [LARGE SCALE GENOMIC DNA]</scope>
    <source>
        <strain evidence="2">ISS1980</strain>
    </source>
</reference>
<protein>
    <submittedName>
        <fullName evidence="2">Uncharacterized protein</fullName>
    </submittedName>
</protein>